<proteinExistence type="predicted"/>
<dbReference type="EMBL" id="HBJA01065068">
    <property type="protein sequence ID" value="CAE0811797.1"/>
    <property type="molecule type" value="Transcribed_RNA"/>
</dbReference>
<protein>
    <submittedName>
        <fullName evidence="1">Uncharacterized protein</fullName>
    </submittedName>
</protein>
<evidence type="ECO:0000313" key="1">
    <source>
        <dbReference type="EMBL" id="CAE0811797.1"/>
    </source>
</evidence>
<sequence>MFVDEWVSGVYMGASGSPWTPPPQLSKVALFVAHRFEAKEVSGAFWVSQLPSHCKLNPHECATQTVPYMLYAYSGAACSPVYHHQLTHTQTSFSFFSFPLRNLLRRFSLTRFSDHGQKRARDSSAQASGVQRPPRVKIQICIDKL</sequence>
<name>A0A7S4D018_9EUGL</name>
<gene>
    <name evidence="1" type="ORF">EGYM00163_LOCUS22946</name>
</gene>
<reference evidence="1" key="1">
    <citation type="submission" date="2021-01" db="EMBL/GenBank/DDBJ databases">
        <authorList>
            <person name="Corre E."/>
            <person name="Pelletier E."/>
            <person name="Niang G."/>
            <person name="Scheremetjew M."/>
            <person name="Finn R."/>
            <person name="Kale V."/>
            <person name="Holt S."/>
            <person name="Cochrane G."/>
            <person name="Meng A."/>
            <person name="Brown T."/>
            <person name="Cohen L."/>
        </authorList>
    </citation>
    <scope>NUCLEOTIDE SEQUENCE</scope>
    <source>
        <strain evidence="1">CCMP1594</strain>
    </source>
</reference>
<accession>A0A7S4D018</accession>
<dbReference type="AlphaFoldDB" id="A0A7S4D018"/>
<organism evidence="1">
    <name type="scientific">Eutreptiella gymnastica</name>
    <dbReference type="NCBI Taxonomy" id="73025"/>
    <lineage>
        <taxon>Eukaryota</taxon>
        <taxon>Discoba</taxon>
        <taxon>Euglenozoa</taxon>
        <taxon>Euglenida</taxon>
        <taxon>Spirocuta</taxon>
        <taxon>Euglenophyceae</taxon>
        <taxon>Eutreptiales</taxon>
        <taxon>Eutreptiaceae</taxon>
        <taxon>Eutreptiella</taxon>
    </lineage>
</organism>